<evidence type="ECO:0000256" key="1">
    <source>
        <dbReference type="ARBA" id="ARBA00004127"/>
    </source>
</evidence>
<evidence type="ECO:0000256" key="8">
    <source>
        <dbReference type="SAM" id="MobiDB-lite"/>
    </source>
</evidence>
<dbReference type="FunFam" id="1.20.1420.30:FF:000016">
    <property type="entry name" value="Membrane bound cation transporter"/>
    <property type="match status" value="1"/>
</dbReference>
<evidence type="ECO:0000313" key="11">
    <source>
        <dbReference type="EMBL" id="KAF7510962.1"/>
    </source>
</evidence>
<comment type="caution">
    <text evidence="11">The sequence shown here is derived from an EMBL/GenBank/DDBJ whole genome shotgun (WGS) entry which is preliminary data.</text>
</comment>
<gene>
    <name evidence="11" type="ORF">GJ744_005508</name>
</gene>
<proteinExistence type="inferred from homology"/>
<evidence type="ECO:0000256" key="6">
    <source>
        <dbReference type="ARBA" id="ARBA00023065"/>
    </source>
</evidence>
<feature type="region of interest" description="Disordered" evidence="8">
    <location>
        <begin position="326"/>
        <end position="502"/>
    </location>
</feature>
<feature type="transmembrane region" description="Helical" evidence="9">
    <location>
        <begin position="625"/>
        <end position="647"/>
    </location>
</feature>
<feature type="compositionally biased region" description="Polar residues" evidence="8">
    <location>
        <begin position="376"/>
        <end position="407"/>
    </location>
</feature>
<feature type="transmembrane region" description="Helical" evidence="9">
    <location>
        <begin position="238"/>
        <end position="257"/>
    </location>
</feature>
<feature type="compositionally biased region" description="Low complexity" evidence="8">
    <location>
        <begin position="328"/>
        <end position="348"/>
    </location>
</feature>
<dbReference type="GO" id="GO:0015369">
    <property type="term" value="F:calcium:proton antiporter activity"/>
    <property type="evidence" value="ECO:0007669"/>
    <property type="project" value="TreeGrafter"/>
</dbReference>
<evidence type="ECO:0000313" key="12">
    <source>
        <dbReference type="Proteomes" id="UP000606974"/>
    </source>
</evidence>
<keyword evidence="12" id="KW-1185">Reference proteome</keyword>
<reference evidence="11" key="1">
    <citation type="submission" date="2020-02" db="EMBL/GenBank/DDBJ databases">
        <authorList>
            <person name="Palmer J.M."/>
        </authorList>
    </citation>
    <scope>NUCLEOTIDE SEQUENCE</scope>
    <source>
        <strain evidence="11">EPUS1.4</strain>
        <tissue evidence="11">Thallus</tissue>
    </source>
</reference>
<dbReference type="GO" id="GO:0006874">
    <property type="term" value="P:intracellular calcium ion homeostasis"/>
    <property type="evidence" value="ECO:0007669"/>
    <property type="project" value="TreeGrafter"/>
</dbReference>
<dbReference type="PANTHER" id="PTHR31503:SF18">
    <property type="entry name" value="CA(2+)_H(+) EXCHANGER, PUTATIVE (EUROFUNG)-RELATED"/>
    <property type="match status" value="1"/>
</dbReference>
<feature type="transmembrane region" description="Helical" evidence="9">
    <location>
        <begin position="107"/>
        <end position="126"/>
    </location>
</feature>
<evidence type="ECO:0000256" key="7">
    <source>
        <dbReference type="ARBA" id="ARBA00023136"/>
    </source>
</evidence>
<evidence type="ECO:0000256" key="3">
    <source>
        <dbReference type="ARBA" id="ARBA00022448"/>
    </source>
</evidence>
<comment type="similarity">
    <text evidence="2">Belongs to the Ca(2+):cation antiporter (CaCA) (TC 2.A.19) family.</text>
</comment>
<feature type="transmembrane region" description="Helical" evidence="9">
    <location>
        <begin position="174"/>
        <end position="196"/>
    </location>
</feature>
<feature type="transmembrane region" description="Helical" evidence="9">
    <location>
        <begin position="720"/>
        <end position="743"/>
    </location>
</feature>
<feature type="transmembrane region" description="Helical" evidence="9">
    <location>
        <begin position="138"/>
        <end position="162"/>
    </location>
</feature>
<dbReference type="AlphaFoldDB" id="A0A8H7AMY5"/>
<dbReference type="InterPro" id="IPR004713">
    <property type="entry name" value="CaH_exchang"/>
</dbReference>
<organism evidence="11 12">
    <name type="scientific">Endocarpon pusillum</name>
    <dbReference type="NCBI Taxonomy" id="364733"/>
    <lineage>
        <taxon>Eukaryota</taxon>
        <taxon>Fungi</taxon>
        <taxon>Dikarya</taxon>
        <taxon>Ascomycota</taxon>
        <taxon>Pezizomycotina</taxon>
        <taxon>Eurotiomycetes</taxon>
        <taxon>Chaetothyriomycetidae</taxon>
        <taxon>Verrucariales</taxon>
        <taxon>Verrucariaceae</taxon>
        <taxon>Endocarpon</taxon>
    </lineage>
</organism>
<evidence type="ECO:0000259" key="10">
    <source>
        <dbReference type="Pfam" id="PF01699"/>
    </source>
</evidence>
<feature type="compositionally biased region" description="Pro residues" evidence="8">
    <location>
        <begin position="64"/>
        <end position="73"/>
    </location>
</feature>
<feature type="transmembrane region" description="Helical" evidence="9">
    <location>
        <begin position="689"/>
        <end position="714"/>
    </location>
</feature>
<name>A0A8H7AMY5_9EURO</name>
<dbReference type="Proteomes" id="UP000606974">
    <property type="component" value="Unassembled WGS sequence"/>
</dbReference>
<dbReference type="GO" id="GO:0012505">
    <property type="term" value="C:endomembrane system"/>
    <property type="evidence" value="ECO:0007669"/>
    <property type="project" value="UniProtKB-SubCell"/>
</dbReference>
<feature type="domain" description="Sodium/calcium exchanger membrane region" evidence="10">
    <location>
        <begin position="142"/>
        <end position="297"/>
    </location>
</feature>
<keyword evidence="6" id="KW-0406">Ion transport</keyword>
<dbReference type="InterPro" id="IPR044880">
    <property type="entry name" value="NCX_ion-bd_dom_sf"/>
</dbReference>
<dbReference type="PANTHER" id="PTHR31503">
    <property type="entry name" value="VACUOLAR CALCIUM ION TRANSPORTER"/>
    <property type="match status" value="1"/>
</dbReference>
<keyword evidence="3" id="KW-0813">Transport</keyword>
<feature type="compositionally biased region" description="Basic residues" evidence="8">
    <location>
        <begin position="456"/>
        <end position="473"/>
    </location>
</feature>
<protein>
    <recommendedName>
        <fullName evidence="10">Sodium/calcium exchanger membrane region domain-containing protein</fullName>
    </recommendedName>
</protein>
<feature type="compositionally biased region" description="Basic and acidic residues" evidence="8">
    <location>
        <begin position="474"/>
        <end position="498"/>
    </location>
</feature>
<keyword evidence="4 9" id="KW-0812">Transmembrane</keyword>
<feature type="transmembrane region" description="Helical" evidence="9">
    <location>
        <begin position="202"/>
        <end position="226"/>
    </location>
</feature>
<keyword evidence="7 9" id="KW-0472">Membrane</keyword>
<dbReference type="FunFam" id="1.20.1420.30:FF:000011">
    <property type="entry name" value="Vacuolar calcium ion transporter"/>
    <property type="match status" value="1"/>
</dbReference>
<comment type="subcellular location">
    <subcellularLocation>
        <location evidence="1">Endomembrane system</location>
        <topology evidence="1">Multi-pass membrane protein</topology>
    </subcellularLocation>
</comment>
<evidence type="ECO:0000256" key="2">
    <source>
        <dbReference type="ARBA" id="ARBA00008170"/>
    </source>
</evidence>
<feature type="compositionally biased region" description="Basic residues" evidence="8">
    <location>
        <begin position="351"/>
        <end position="366"/>
    </location>
</feature>
<feature type="domain" description="Sodium/calcium exchanger membrane region" evidence="10">
    <location>
        <begin position="625"/>
        <end position="768"/>
    </location>
</feature>
<feature type="transmembrane region" description="Helical" evidence="9">
    <location>
        <begin position="659"/>
        <end position="682"/>
    </location>
</feature>
<dbReference type="GO" id="GO:0000329">
    <property type="term" value="C:fungal-type vacuole membrane"/>
    <property type="evidence" value="ECO:0007669"/>
    <property type="project" value="TreeGrafter"/>
</dbReference>
<dbReference type="Gene3D" id="1.20.1420.30">
    <property type="entry name" value="NCX, central ion-binding region"/>
    <property type="match status" value="2"/>
</dbReference>
<dbReference type="OrthoDB" id="1699231at2759"/>
<evidence type="ECO:0000256" key="9">
    <source>
        <dbReference type="SAM" id="Phobius"/>
    </source>
</evidence>
<keyword evidence="5 9" id="KW-1133">Transmembrane helix</keyword>
<feature type="transmembrane region" description="Helical" evidence="9">
    <location>
        <begin position="750"/>
        <end position="770"/>
    </location>
</feature>
<dbReference type="Pfam" id="PF01699">
    <property type="entry name" value="Na_Ca_ex"/>
    <property type="match status" value="2"/>
</dbReference>
<feature type="region of interest" description="Disordered" evidence="8">
    <location>
        <begin position="1"/>
        <end position="92"/>
    </location>
</feature>
<dbReference type="InterPro" id="IPR004837">
    <property type="entry name" value="NaCa_Exmemb"/>
</dbReference>
<evidence type="ECO:0000256" key="4">
    <source>
        <dbReference type="ARBA" id="ARBA00022692"/>
    </source>
</evidence>
<feature type="compositionally biased region" description="Polar residues" evidence="8">
    <location>
        <begin position="1"/>
        <end position="15"/>
    </location>
</feature>
<dbReference type="EMBL" id="JAACFV010000024">
    <property type="protein sequence ID" value="KAF7510962.1"/>
    <property type="molecule type" value="Genomic_DNA"/>
</dbReference>
<accession>A0A8H7AMY5</accession>
<feature type="transmembrane region" description="Helical" evidence="9">
    <location>
        <begin position="277"/>
        <end position="295"/>
    </location>
</feature>
<evidence type="ECO:0000256" key="5">
    <source>
        <dbReference type="ARBA" id="ARBA00022989"/>
    </source>
</evidence>
<sequence>MNDSESTDPSLSTRVRSWFRTKPHGEHGFTESTITAVPGSQIIKEERDGQPTSQSTLADDRSPGLPPPAPPPTSEKAEGEVSPTSSTVSSKEKLPMRKRFYNDCKRIIFCSWINWLLIFVPVGIILGAVERAQGESSAISPTVVFAMNAIAIIPLASLLAFATESVATKMGDTIGALLNVTFGNAVELIVFIIALVANEIQIVQAAALGSILSNLLLILGMCFLFGGLRFREQLYNPAVSQMSACLLSLSVVSLLLPTAFHASFSNSDIADRVVLKVSRGTSMVLLFVYILYLLFQLKSHAYMYESTPQHLIDEESHPGVLAEMLHASSSSDDSSSSSDTDSDASSGSHTTAKRIKRALRRKRRKSSVSSRDAPSVPSTYHVSSPLSNIFGNVTPGTRSPQQLSPKPSHSFEAVMSGDEGDTDRESRRARRRSTGINSRDFGTDQNRSIEEVVEKGRKHKRKFRKSKKSKPQAKAHEVTQENCLDEKSTQGAQAKDKMPAQASASLPQVAFVNEVQDMPDTSLKRPFHFRDLSRAAIPRALSPVIFSQSSTSQTPSAPGLLGLPKAGPNIRRTTSMPEMGHTTPSPIIAPLSAQPLPHLMPSNQQITVIDPEDSHGQQPLSRTSAVLLLLVVTALVAACAEFLVNSIDYLVQETGVSQAFIGLIILPIVANAAEHVTAVTVASKNKMDLAIGVALGSSIQIAIFVTPLIVLLGWCLKRDMSLYFSLFETISLFASAFIVNYLMIDGRSNYLEGALLIAAYVIIAVAAFFYPSCENLSEAGGLAEGACR</sequence>